<dbReference type="EMBL" id="CAXLJM020000034">
    <property type="protein sequence ID" value="CAL8103032.1"/>
    <property type="molecule type" value="Genomic_DNA"/>
</dbReference>
<dbReference type="PANTHER" id="PTHR23279:SF45">
    <property type="entry name" value="DEFECTIVE PROBOSCIS EXTENSION RESPONSE 12, ISOFORM C"/>
    <property type="match status" value="1"/>
</dbReference>
<accession>A0ABP1QH40</accession>
<protein>
    <recommendedName>
        <fullName evidence="2">Ig-like domain-containing protein</fullName>
    </recommendedName>
</protein>
<dbReference type="SMART" id="SM00408">
    <property type="entry name" value="IGc2"/>
    <property type="match status" value="2"/>
</dbReference>
<dbReference type="PROSITE" id="PS50835">
    <property type="entry name" value="IG_LIKE"/>
    <property type="match status" value="2"/>
</dbReference>
<dbReference type="PANTHER" id="PTHR23279">
    <property type="entry name" value="DEFECTIVE PROBOSCIS EXTENSION RESPONSE DPR -RELATED"/>
    <property type="match status" value="1"/>
</dbReference>
<dbReference type="Pfam" id="PF13927">
    <property type="entry name" value="Ig_3"/>
    <property type="match status" value="1"/>
</dbReference>
<feature type="region of interest" description="Disordered" evidence="1">
    <location>
        <begin position="314"/>
        <end position="341"/>
    </location>
</feature>
<dbReference type="CDD" id="cd00096">
    <property type="entry name" value="Ig"/>
    <property type="match status" value="1"/>
</dbReference>
<dbReference type="InterPro" id="IPR036179">
    <property type="entry name" value="Ig-like_dom_sf"/>
</dbReference>
<name>A0ABP1QH40_9HEXA</name>
<dbReference type="InterPro" id="IPR003598">
    <property type="entry name" value="Ig_sub2"/>
</dbReference>
<keyword evidence="4" id="KW-1185">Reference proteome</keyword>
<proteinExistence type="predicted"/>
<feature type="domain" description="Ig-like" evidence="2">
    <location>
        <begin position="101"/>
        <end position="194"/>
    </location>
</feature>
<dbReference type="InterPro" id="IPR013098">
    <property type="entry name" value="Ig_I-set"/>
</dbReference>
<dbReference type="InterPro" id="IPR007110">
    <property type="entry name" value="Ig-like_dom"/>
</dbReference>
<feature type="compositionally biased region" description="Low complexity" evidence="1">
    <location>
        <begin position="319"/>
        <end position="341"/>
    </location>
</feature>
<dbReference type="InterPro" id="IPR013783">
    <property type="entry name" value="Ig-like_fold"/>
</dbReference>
<gene>
    <name evidence="3" type="ORF">ODALV1_LOCUS11329</name>
</gene>
<dbReference type="CDD" id="cd00099">
    <property type="entry name" value="IgV"/>
    <property type="match status" value="1"/>
</dbReference>
<evidence type="ECO:0000256" key="1">
    <source>
        <dbReference type="SAM" id="MobiDB-lite"/>
    </source>
</evidence>
<dbReference type="Proteomes" id="UP001642540">
    <property type="component" value="Unassembled WGS sequence"/>
</dbReference>
<dbReference type="Pfam" id="PF07679">
    <property type="entry name" value="I-set"/>
    <property type="match status" value="1"/>
</dbReference>
<dbReference type="Gene3D" id="2.60.40.10">
    <property type="entry name" value="Immunoglobulins"/>
    <property type="match status" value="2"/>
</dbReference>
<dbReference type="InterPro" id="IPR003599">
    <property type="entry name" value="Ig_sub"/>
</dbReference>
<organism evidence="3 4">
    <name type="scientific">Orchesella dallaii</name>
    <dbReference type="NCBI Taxonomy" id="48710"/>
    <lineage>
        <taxon>Eukaryota</taxon>
        <taxon>Metazoa</taxon>
        <taxon>Ecdysozoa</taxon>
        <taxon>Arthropoda</taxon>
        <taxon>Hexapoda</taxon>
        <taxon>Collembola</taxon>
        <taxon>Entomobryomorpha</taxon>
        <taxon>Entomobryoidea</taxon>
        <taxon>Orchesellidae</taxon>
        <taxon>Orchesellinae</taxon>
        <taxon>Orchesella</taxon>
    </lineage>
</organism>
<evidence type="ECO:0000313" key="3">
    <source>
        <dbReference type="EMBL" id="CAL8103032.1"/>
    </source>
</evidence>
<feature type="region of interest" description="Disordered" evidence="1">
    <location>
        <begin position="47"/>
        <end position="74"/>
    </location>
</feature>
<dbReference type="SUPFAM" id="SSF48726">
    <property type="entry name" value="Immunoglobulin"/>
    <property type="match status" value="2"/>
</dbReference>
<evidence type="ECO:0000313" key="4">
    <source>
        <dbReference type="Proteomes" id="UP001642540"/>
    </source>
</evidence>
<feature type="domain" description="Ig-like" evidence="2">
    <location>
        <begin position="204"/>
        <end position="296"/>
    </location>
</feature>
<reference evidence="3 4" key="1">
    <citation type="submission" date="2024-08" db="EMBL/GenBank/DDBJ databases">
        <authorList>
            <person name="Cucini C."/>
            <person name="Frati F."/>
        </authorList>
    </citation>
    <scope>NUCLEOTIDE SEQUENCE [LARGE SCALE GENOMIC DNA]</scope>
</reference>
<evidence type="ECO:0000259" key="2">
    <source>
        <dbReference type="PROSITE" id="PS50835"/>
    </source>
</evidence>
<dbReference type="InterPro" id="IPR037448">
    <property type="entry name" value="Zig-8"/>
</dbReference>
<feature type="compositionally biased region" description="Basic residues" evidence="1">
    <location>
        <begin position="56"/>
        <end position="74"/>
    </location>
</feature>
<sequence>MEHAMRCFDATSKWRTKWVFSVPYIILLFATNQGMLHHVHGRQIWREGHHNSGGSHNHRGQHHHTLHHHHGGHHQYHHQALVSHHHQYTSFEEFQRQMDNPFENNTSVNMTVPLGDTAFLRCKVRNLGERSISWIRRRDWHILSTGKTTYTNDERFHVLHTDGSDDWTLQIKFVQKRDNGTYECQVSTGTGIVSFYVHLIIAVPEAFILGQGEYHVEEGSTINLVCIVEKSPKPPEYIFWYHNDRMINYMSSPELTVHTEPGAGKTHSRLIIRKAHLSHSGNYTCKAANADPASILVFVSQASGFSGDQTAAIQHHKTASNSGGSSHPSVPSSSSSSNVPSSASSMVVGSSPIVAVTISPGGPSNIFVPLCVPFLIMPYVLAKVSLAFTQLFSSV</sequence>
<dbReference type="SMART" id="SM00409">
    <property type="entry name" value="IG"/>
    <property type="match status" value="2"/>
</dbReference>
<comment type="caution">
    <text evidence="3">The sequence shown here is derived from an EMBL/GenBank/DDBJ whole genome shotgun (WGS) entry which is preliminary data.</text>
</comment>